<dbReference type="AlphaFoldDB" id="A0A426QDU4"/>
<evidence type="ECO:0000313" key="2">
    <source>
        <dbReference type="Proteomes" id="UP000287798"/>
    </source>
</evidence>
<organism evidence="1 2">
    <name type="scientific">Thiohalobacter thiocyanaticus</name>
    <dbReference type="NCBI Taxonomy" id="585455"/>
    <lineage>
        <taxon>Bacteria</taxon>
        <taxon>Pseudomonadati</taxon>
        <taxon>Pseudomonadota</taxon>
        <taxon>Gammaproteobacteria</taxon>
        <taxon>Thiohalobacterales</taxon>
        <taxon>Thiohalobacteraceae</taxon>
        <taxon>Thiohalobacter</taxon>
    </lineage>
</organism>
<dbReference type="EMBL" id="QZMU01000002">
    <property type="protein sequence ID" value="RRQ19909.1"/>
    <property type="molecule type" value="Genomic_DNA"/>
</dbReference>
<proteinExistence type="predicted"/>
<sequence length="77" mass="8412">MQPLFLVRGLSFSRCSFTLTALAREPAGHAGLQSLSATTPLSVFREAGWHGISLIGDDRVMLHIHFTSCRELGQDQA</sequence>
<evidence type="ECO:0000313" key="1">
    <source>
        <dbReference type="EMBL" id="RRQ19909.1"/>
    </source>
</evidence>
<gene>
    <name evidence="1" type="ORF">D6C00_14180</name>
</gene>
<keyword evidence="2" id="KW-1185">Reference proteome</keyword>
<dbReference type="Proteomes" id="UP000287798">
    <property type="component" value="Unassembled WGS sequence"/>
</dbReference>
<protein>
    <submittedName>
        <fullName evidence="1">Uncharacterized protein</fullName>
    </submittedName>
</protein>
<name>A0A426QDU4_9GAMM</name>
<accession>A0A426QDU4</accession>
<comment type="caution">
    <text evidence="1">The sequence shown here is derived from an EMBL/GenBank/DDBJ whole genome shotgun (WGS) entry which is preliminary data.</text>
</comment>
<reference evidence="1 2" key="1">
    <citation type="journal article" date="2010" name="Int. J. Syst. Evol. Microbiol.">
        <title>Thiohalobacter thiocyanaticus gen. nov., sp. nov., a moderately halophilic, sulfur-oxidizing gammaproteobacterium from hypersaline lakes, that utilizes thiocyanate.</title>
        <authorList>
            <person name="Sorokin D.Y."/>
            <person name="Kovaleva O.L."/>
            <person name="Tourova T.P."/>
            <person name="Muyzer G."/>
        </authorList>
    </citation>
    <scope>NUCLEOTIDE SEQUENCE [LARGE SCALE GENOMIC DNA]</scope>
    <source>
        <strain evidence="1 2">Hrh1</strain>
    </source>
</reference>